<evidence type="ECO:0000313" key="3">
    <source>
        <dbReference type="EMBL" id="EMI27824.1"/>
    </source>
</evidence>
<evidence type="ECO:0000256" key="1">
    <source>
        <dbReference type="ARBA" id="ARBA00023172"/>
    </source>
</evidence>
<comment type="caution">
    <text evidence="3">The sequence shown here is derived from an EMBL/GenBank/DDBJ whole genome shotgun (WGS) entry which is preliminary data.</text>
</comment>
<dbReference type="InterPro" id="IPR002104">
    <property type="entry name" value="Integrase_catalytic"/>
</dbReference>
<protein>
    <submittedName>
        <fullName evidence="3">Integrase/recombinase Y4QK</fullName>
    </submittedName>
</protein>
<dbReference type="STRING" id="1263868.RESH_01598"/>
<dbReference type="SUPFAM" id="SSF56349">
    <property type="entry name" value="DNA breaking-rejoining enzymes"/>
    <property type="match status" value="1"/>
</dbReference>
<dbReference type="GO" id="GO:0015074">
    <property type="term" value="P:DNA integration"/>
    <property type="evidence" value="ECO:0007669"/>
    <property type="project" value="InterPro"/>
</dbReference>
<dbReference type="Proteomes" id="UP000011996">
    <property type="component" value="Unassembled WGS sequence"/>
</dbReference>
<keyword evidence="1" id="KW-0233">DNA recombination</keyword>
<dbReference type="InterPro" id="IPR011010">
    <property type="entry name" value="DNA_brk_join_enz"/>
</dbReference>
<dbReference type="EMBL" id="ANOF01000056">
    <property type="protein sequence ID" value="EMI27824.1"/>
    <property type="molecule type" value="Genomic_DNA"/>
</dbReference>
<dbReference type="GO" id="GO:0006310">
    <property type="term" value="P:DNA recombination"/>
    <property type="evidence" value="ECO:0007669"/>
    <property type="project" value="UniProtKB-KW"/>
</dbReference>
<dbReference type="GO" id="GO:0003677">
    <property type="term" value="F:DNA binding"/>
    <property type="evidence" value="ECO:0007669"/>
    <property type="project" value="InterPro"/>
</dbReference>
<dbReference type="InterPro" id="IPR013762">
    <property type="entry name" value="Integrase-like_cat_sf"/>
</dbReference>
<accession>M5SNK7</accession>
<proteinExistence type="predicted"/>
<dbReference type="PATRIC" id="fig|1263868.3.peg.1729"/>
<reference evidence="3 4" key="1">
    <citation type="journal article" date="2013" name="Mar. Genomics">
        <title>Expression of sulfatases in Rhodopirellula baltica and the diversity of sulfatases in the genus Rhodopirellula.</title>
        <authorList>
            <person name="Wegner C.E."/>
            <person name="Richter-Heitmann T."/>
            <person name="Klindworth A."/>
            <person name="Klockow C."/>
            <person name="Richter M."/>
            <person name="Achstetter T."/>
            <person name="Glockner F.O."/>
            <person name="Harder J."/>
        </authorList>
    </citation>
    <scope>NUCLEOTIDE SEQUENCE [LARGE SCALE GENOMIC DNA]</scope>
    <source>
        <strain evidence="3 4">SH398</strain>
    </source>
</reference>
<evidence type="ECO:0000259" key="2">
    <source>
        <dbReference type="Pfam" id="PF00589"/>
    </source>
</evidence>
<dbReference type="Gene3D" id="1.10.443.10">
    <property type="entry name" value="Intergrase catalytic core"/>
    <property type="match status" value="1"/>
</dbReference>
<organism evidence="3 4">
    <name type="scientific">Rhodopirellula europaea SH398</name>
    <dbReference type="NCBI Taxonomy" id="1263868"/>
    <lineage>
        <taxon>Bacteria</taxon>
        <taxon>Pseudomonadati</taxon>
        <taxon>Planctomycetota</taxon>
        <taxon>Planctomycetia</taxon>
        <taxon>Pirellulales</taxon>
        <taxon>Pirellulaceae</taxon>
        <taxon>Rhodopirellula</taxon>
    </lineage>
</organism>
<feature type="domain" description="Tyr recombinase" evidence="2">
    <location>
        <begin position="1"/>
        <end position="31"/>
    </location>
</feature>
<evidence type="ECO:0000313" key="4">
    <source>
        <dbReference type="Proteomes" id="UP000011996"/>
    </source>
</evidence>
<gene>
    <name evidence="3" type="ORF">RESH_01598</name>
</gene>
<dbReference type="AlphaFoldDB" id="M5SNK7"/>
<name>M5SNK7_9BACT</name>
<sequence>MLEAGVGLKVIQKYLGYSSLQTTMVYLHLTETAEANAREEIEKLFGRLPGSGE</sequence>
<dbReference type="Pfam" id="PF00589">
    <property type="entry name" value="Phage_integrase"/>
    <property type="match status" value="1"/>
</dbReference>